<dbReference type="EMBL" id="LCLH01000005">
    <property type="protein sequence ID" value="KKU14156.1"/>
    <property type="molecule type" value="Genomic_DNA"/>
</dbReference>
<organism evidence="3 4">
    <name type="scientific">Candidatus Magasanikbacteria bacterium GW2011_GWC2_45_8</name>
    <dbReference type="NCBI Taxonomy" id="1619050"/>
    <lineage>
        <taxon>Bacteria</taxon>
        <taxon>Candidatus Magasanikiibacteriota</taxon>
    </lineage>
</organism>
<evidence type="ECO:0000259" key="2">
    <source>
        <dbReference type="Pfam" id="PF13439"/>
    </source>
</evidence>
<dbReference type="AlphaFoldDB" id="A0A0G1N0M3"/>
<proteinExistence type="predicted"/>
<dbReference type="GO" id="GO:0016757">
    <property type="term" value="F:glycosyltransferase activity"/>
    <property type="evidence" value="ECO:0007669"/>
    <property type="project" value="InterPro"/>
</dbReference>
<dbReference type="Pfam" id="PF00534">
    <property type="entry name" value="Glycos_transf_1"/>
    <property type="match status" value="1"/>
</dbReference>
<dbReference type="PANTHER" id="PTHR45947">
    <property type="entry name" value="SULFOQUINOVOSYL TRANSFERASE SQD2"/>
    <property type="match status" value="1"/>
</dbReference>
<protein>
    <submittedName>
        <fullName evidence="3">Glycosyltransferase</fullName>
    </submittedName>
</protein>
<dbReference type="InterPro" id="IPR050194">
    <property type="entry name" value="Glycosyltransferase_grp1"/>
</dbReference>
<evidence type="ECO:0000259" key="1">
    <source>
        <dbReference type="Pfam" id="PF00534"/>
    </source>
</evidence>
<name>A0A0G1N0M3_9BACT</name>
<evidence type="ECO:0000313" key="4">
    <source>
        <dbReference type="Proteomes" id="UP000034911"/>
    </source>
</evidence>
<dbReference type="CDD" id="cd03801">
    <property type="entry name" value="GT4_PimA-like"/>
    <property type="match status" value="1"/>
</dbReference>
<comment type="caution">
    <text evidence="3">The sequence shown here is derived from an EMBL/GenBank/DDBJ whole genome shotgun (WGS) entry which is preliminary data.</text>
</comment>
<dbReference type="STRING" id="1619050.UX20_C0005G0004"/>
<feature type="domain" description="Glycosyltransferase subfamily 4-like N-terminal" evidence="2">
    <location>
        <begin position="15"/>
        <end position="182"/>
    </location>
</feature>
<dbReference type="InterPro" id="IPR001296">
    <property type="entry name" value="Glyco_trans_1"/>
</dbReference>
<dbReference type="Proteomes" id="UP000034911">
    <property type="component" value="Unassembled WGS sequence"/>
</dbReference>
<feature type="domain" description="Glycosyl transferase family 1" evidence="1">
    <location>
        <begin position="204"/>
        <end position="355"/>
    </location>
</feature>
<dbReference type="Gene3D" id="3.40.50.2000">
    <property type="entry name" value="Glycogen Phosphorylase B"/>
    <property type="match status" value="2"/>
</dbReference>
<sequence>MRIAMIGQKGIPASWGGVERHVEELSTGLVRRGHTVTAYARQWYTQNTHEGKIALKKHSYQGVHLVFAPSLPTKHLDTITHVLAATLHALFQNYDVIHYHGVGPSLVAWIPRLFLPRTKIIATFHSPDRLHGKWGTIAKLVLTWGEWASCHFAHETITVSQTLQLYAAQTYKVPTIYVPNGVALPQTTTKEKTASVLRSFGLRQERYFIIIARFVSHKGIHLAMDAWRRAERDYPSRMRGLRLVIVGDEQGDKTYAESLRRMAKKIPHVCLAGWQDAETTQILLSESIALIQPSQSEGLSIAMLEAFAHGKPIIASDLPEHRELVTDSRFRYEKTKITQLEERMVWLIANPEIAHVEGLRNREKVECHYNWDAIIRQTEHIYADAVLNREWNWQGIQLRAE</sequence>
<dbReference type="PANTHER" id="PTHR45947:SF3">
    <property type="entry name" value="SULFOQUINOVOSYL TRANSFERASE SQD2"/>
    <property type="match status" value="1"/>
</dbReference>
<reference evidence="3 4" key="1">
    <citation type="journal article" date="2015" name="Nature">
        <title>rRNA introns, odd ribosomes, and small enigmatic genomes across a large radiation of phyla.</title>
        <authorList>
            <person name="Brown C.T."/>
            <person name="Hug L.A."/>
            <person name="Thomas B.C."/>
            <person name="Sharon I."/>
            <person name="Castelle C.J."/>
            <person name="Singh A."/>
            <person name="Wilkins M.J."/>
            <person name="Williams K.H."/>
            <person name="Banfield J.F."/>
        </authorList>
    </citation>
    <scope>NUCLEOTIDE SEQUENCE [LARGE SCALE GENOMIC DNA]</scope>
</reference>
<evidence type="ECO:0000313" key="3">
    <source>
        <dbReference type="EMBL" id="KKU14156.1"/>
    </source>
</evidence>
<dbReference type="SUPFAM" id="SSF53756">
    <property type="entry name" value="UDP-Glycosyltransferase/glycogen phosphorylase"/>
    <property type="match status" value="1"/>
</dbReference>
<dbReference type="Pfam" id="PF13439">
    <property type="entry name" value="Glyco_transf_4"/>
    <property type="match status" value="1"/>
</dbReference>
<keyword evidence="3" id="KW-0808">Transferase</keyword>
<gene>
    <name evidence="3" type="ORF">UX20_C0005G0004</name>
</gene>
<accession>A0A0G1N0M3</accession>
<dbReference type="InterPro" id="IPR028098">
    <property type="entry name" value="Glyco_trans_4-like_N"/>
</dbReference>